<organism evidence="14 15">
    <name type="scientific">Cairina moschata</name>
    <name type="common">Muscovy duck</name>
    <dbReference type="NCBI Taxonomy" id="8855"/>
    <lineage>
        <taxon>Eukaryota</taxon>
        <taxon>Metazoa</taxon>
        <taxon>Chordata</taxon>
        <taxon>Craniata</taxon>
        <taxon>Vertebrata</taxon>
        <taxon>Euteleostomi</taxon>
        <taxon>Archelosauria</taxon>
        <taxon>Archosauria</taxon>
        <taxon>Dinosauria</taxon>
        <taxon>Saurischia</taxon>
        <taxon>Theropoda</taxon>
        <taxon>Coelurosauria</taxon>
        <taxon>Aves</taxon>
        <taxon>Neognathae</taxon>
        <taxon>Galloanserae</taxon>
        <taxon>Anseriformes</taxon>
        <taxon>Anatidae</taxon>
        <taxon>Anatinae</taxon>
        <taxon>Cairina</taxon>
    </lineage>
</organism>
<dbReference type="PROSITE" id="PS51651">
    <property type="entry name" value="DOCKER"/>
    <property type="match status" value="1"/>
</dbReference>
<evidence type="ECO:0000259" key="13">
    <source>
        <dbReference type="PROSITE" id="PS51651"/>
    </source>
</evidence>
<dbReference type="InterPro" id="IPR046769">
    <property type="entry name" value="DOCKER_Lobe_A"/>
</dbReference>
<feature type="compositionally biased region" description="Basic and acidic residues" evidence="10">
    <location>
        <begin position="1814"/>
        <end position="1827"/>
    </location>
</feature>
<keyword evidence="7" id="KW-0472">Membrane</keyword>
<evidence type="ECO:0000256" key="4">
    <source>
        <dbReference type="ARBA" id="ARBA00022490"/>
    </source>
</evidence>
<dbReference type="SMART" id="SM00326">
    <property type="entry name" value="SH3"/>
    <property type="match status" value="1"/>
</dbReference>
<dbReference type="Ensembl" id="ENSCMMT00000016937.1">
    <property type="protein sequence ID" value="ENSCMMP00000015401.1"/>
    <property type="gene ID" value="ENSCMMG00000009644.1"/>
</dbReference>
<dbReference type="FunFam" id="2.60.40.150:FF:000044">
    <property type="entry name" value="dedicator of cytokinesis protein 1"/>
    <property type="match status" value="1"/>
</dbReference>
<evidence type="ECO:0000256" key="1">
    <source>
        <dbReference type="ARBA" id="ARBA00004370"/>
    </source>
</evidence>
<evidence type="ECO:0000256" key="6">
    <source>
        <dbReference type="ARBA" id="ARBA00022658"/>
    </source>
</evidence>
<reference evidence="14" key="1">
    <citation type="submission" date="2025-08" db="UniProtKB">
        <authorList>
            <consortium name="Ensembl"/>
        </authorList>
    </citation>
    <scope>IDENTIFICATION</scope>
</reference>
<feature type="region of interest" description="Disordered" evidence="10">
    <location>
        <begin position="1"/>
        <end position="56"/>
    </location>
</feature>
<dbReference type="GO" id="GO:0007520">
    <property type="term" value="P:myoblast fusion"/>
    <property type="evidence" value="ECO:0007669"/>
    <property type="project" value="TreeGrafter"/>
</dbReference>
<dbReference type="CDD" id="cd11872">
    <property type="entry name" value="SH3_DOCK_AB"/>
    <property type="match status" value="1"/>
</dbReference>
<evidence type="ECO:0000256" key="10">
    <source>
        <dbReference type="SAM" id="MobiDB-lite"/>
    </source>
</evidence>
<evidence type="ECO:0000256" key="5">
    <source>
        <dbReference type="ARBA" id="ARBA00022553"/>
    </source>
</evidence>
<proteinExistence type="inferred from homology"/>
<dbReference type="InterPro" id="IPR016024">
    <property type="entry name" value="ARM-type_fold"/>
</dbReference>
<evidence type="ECO:0000313" key="15">
    <source>
        <dbReference type="Proteomes" id="UP000694556"/>
    </source>
</evidence>
<dbReference type="GO" id="GO:0016477">
    <property type="term" value="P:cell migration"/>
    <property type="evidence" value="ECO:0007669"/>
    <property type="project" value="TreeGrafter"/>
</dbReference>
<dbReference type="InterPro" id="IPR056372">
    <property type="entry name" value="TPR_DOCK"/>
</dbReference>
<dbReference type="Pfam" id="PF20421">
    <property type="entry name" value="DHR-2_Lobe_C"/>
    <property type="match status" value="1"/>
</dbReference>
<dbReference type="GO" id="GO:0005886">
    <property type="term" value="C:plasma membrane"/>
    <property type="evidence" value="ECO:0007669"/>
    <property type="project" value="TreeGrafter"/>
</dbReference>
<dbReference type="FunFam" id="1.25.40.410:FF:000004">
    <property type="entry name" value="Dedicator of cytokinesis protein 1"/>
    <property type="match status" value="1"/>
</dbReference>
<dbReference type="GO" id="GO:0005737">
    <property type="term" value="C:cytoplasm"/>
    <property type="evidence" value="ECO:0007669"/>
    <property type="project" value="UniProtKB-SubCell"/>
</dbReference>
<dbReference type="Pfam" id="PF23554">
    <property type="entry name" value="TPR_DOCK"/>
    <property type="match status" value="2"/>
</dbReference>
<evidence type="ECO:0000256" key="3">
    <source>
        <dbReference type="ARBA" id="ARBA00022443"/>
    </source>
</evidence>
<keyword evidence="4" id="KW-0963">Cytoplasm</keyword>
<comment type="similarity">
    <text evidence="9">Belongs to the DOCK family.</text>
</comment>
<dbReference type="GO" id="GO:0031267">
    <property type="term" value="F:small GTPase binding"/>
    <property type="evidence" value="ECO:0007669"/>
    <property type="project" value="TreeGrafter"/>
</dbReference>
<evidence type="ECO:0000256" key="7">
    <source>
        <dbReference type="ARBA" id="ARBA00023136"/>
    </source>
</evidence>
<dbReference type="Gene3D" id="1.20.1270.350">
    <property type="entry name" value="Dedicator of cytokinesis N-terminal subdomain"/>
    <property type="match status" value="1"/>
</dbReference>
<dbReference type="Proteomes" id="UP000694556">
    <property type="component" value="Unassembled WGS sequence"/>
</dbReference>
<name>A0A8C3C779_CAIMO</name>
<dbReference type="Gene3D" id="2.30.30.40">
    <property type="entry name" value="SH3 Domains"/>
    <property type="match status" value="1"/>
</dbReference>
<dbReference type="InterPro" id="IPR042455">
    <property type="entry name" value="DOCK_N_sub1"/>
</dbReference>
<dbReference type="InterPro" id="IPR035892">
    <property type="entry name" value="C2_domain_sf"/>
</dbReference>
<dbReference type="GO" id="GO:0005085">
    <property type="term" value="F:guanyl-nucleotide exchange factor activity"/>
    <property type="evidence" value="ECO:0007669"/>
    <property type="project" value="UniProtKB-KW"/>
</dbReference>
<dbReference type="InterPro" id="IPR027007">
    <property type="entry name" value="C2_DOCK-type_domain"/>
</dbReference>
<dbReference type="Pfam" id="PF07653">
    <property type="entry name" value="SH3_2"/>
    <property type="match status" value="1"/>
</dbReference>
<keyword evidence="6" id="KW-0344">Guanine-nucleotide releasing factor</keyword>
<dbReference type="Pfam" id="PF16172">
    <property type="entry name" value="DOCK_N"/>
    <property type="match status" value="2"/>
</dbReference>
<dbReference type="Pfam" id="PF14429">
    <property type="entry name" value="DOCK-C2"/>
    <property type="match status" value="1"/>
</dbReference>
<dbReference type="InterPro" id="IPR046770">
    <property type="entry name" value="DOCKER_Lobe_B"/>
</dbReference>
<dbReference type="InterPro" id="IPR046773">
    <property type="entry name" value="DOCKER_Lobe_C"/>
</dbReference>
<dbReference type="FunFam" id="1.20.1270.350:FF:000001">
    <property type="entry name" value="dedicator of cytokinesis protein 4"/>
    <property type="match status" value="1"/>
</dbReference>
<keyword evidence="5" id="KW-0597">Phosphoprotein</keyword>
<keyword evidence="3 8" id="KW-0728">SH3 domain</keyword>
<dbReference type="Pfam" id="PF06920">
    <property type="entry name" value="DHR-2_Lobe_A"/>
    <property type="match status" value="1"/>
</dbReference>
<dbReference type="GO" id="GO:0007264">
    <property type="term" value="P:small GTPase-mediated signal transduction"/>
    <property type="evidence" value="ECO:0007669"/>
    <property type="project" value="InterPro"/>
</dbReference>
<accession>A0A8C3C779</accession>
<evidence type="ECO:0000259" key="12">
    <source>
        <dbReference type="PROSITE" id="PS51650"/>
    </source>
</evidence>
<evidence type="ECO:0008006" key="16">
    <source>
        <dbReference type="Google" id="ProtNLM"/>
    </source>
</evidence>
<dbReference type="InterPro" id="IPR027357">
    <property type="entry name" value="DOCKER_dom"/>
</dbReference>
<dbReference type="PROSITE" id="PS51650">
    <property type="entry name" value="C2_DOCK"/>
    <property type="match status" value="1"/>
</dbReference>
<dbReference type="Gene3D" id="2.60.40.150">
    <property type="entry name" value="C2 domain"/>
    <property type="match status" value="1"/>
</dbReference>
<evidence type="ECO:0000256" key="2">
    <source>
        <dbReference type="ARBA" id="ARBA00004496"/>
    </source>
</evidence>
<reference evidence="14" key="2">
    <citation type="submission" date="2025-09" db="UniProtKB">
        <authorList>
            <consortium name="Ensembl"/>
        </authorList>
    </citation>
    <scope>IDENTIFICATION</scope>
</reference>
<sequence length="1942" mass="220749">MSVPRRGAGPLAGSRSTQLGVEEAEVCTSRRGARDPGSGAGGTGSCPAQGPGSPRCTAEPAMAPWLPTKEEKYGVAVWNFPSTNEHHLPLQVGETVHILQASEGWYRGYSLRNRAARGIFPASLIHLKGTVVERRGAEECVVPAEMPMVQEITTTLREWATIWKQLYVAGQAERYRQVKQMMYELMERRSQLLSGTLPKDELLQLKKEVTSKIDYGNKILALDLVVRDEDENILDPDRTSIISLFQAHKKAAQTITQRIQEETCPQQSELGCSARLAASPSHNLYLCVRNFVCNIGEEAQLFMALYDPGEQRMIRWGPRRHGAWQGSHPSAPHSIPWLRPLSGAAPAPVCSGSYCRRLLPGAGPPTCRGWPRAPHVSPSPRSENYVIRWASTGVPQDIELLNNLKAIFTDLGSKDLKRERLFLVCQIIRVGRMDLRETLSRKLSTGLRRPFGISVMDITDISKGKCESDEDKQHFIPVHLAAAENDFLHNMIRKAVEGKDINHKGQGFWVSLKMLWGDLSQVRKDHPHLVDRSTVVARKLGYPEVIMPGDVRNDIYLTLVQGEFDKGNKKTQKNVEVTVCVCDELGNVVQNVIYHGAGDKPASEYRSVVYYQQRHQRWMETVKIAVPIEDVHKTHLRFTFKHRSSSDSKDKSEKIFSMAFVKLMQPDGTTLRDGEHDLLLYKGDSRKLEDASSYLALPSTRNLPEPKLLSGSSFRVGGGASGLTVSARDSFQISTLVCSTKLTQNVNLLGLLKWRSKPSLLAGNLQKLMNVDGGEVIKFLQDTLDALFSIMMENADTDVYDTLVFDALVFIVGLVADRKFHHFNAVLEAYIRQHFSATLAYKKLISVLTQYVEQASRGEPCEPLMRTFKALEYIFKFIVRSRHLFAQLYEGKETAEFQRSLQRLFQTLNQLMKSPLEGPTLLSQGAALKYLPSILEDVFGIFDSSMLGVLLRDFIRNLLPQRLLKQKLQSLTNIINTKVFQSYECRELLLHTAVPILQELIEKGEEEDACIELLSNILEVLYKAQKRAEEQQARGSAGAERHGDRGDSELVKVKKHVQLVLERLLHTVNRRVIVLERENSLRSHYVACMAAILSQMDKDHYSSYIQAFPSRAELMDFLMETFILFKDLIGKTVYPSDWMVMNMVQNREFLRAINQFATTLTEMFLSSSSFELQLWNNYFHLAVAFLTQDSLQLENFSQAKRTSILAKYGDMRAKIGAAIRDMWYNLGHRKIEFIPGMVGPILEMTLVPELELRKSTIPIFFDMMLCEYQLTASFSRFEDEILRKLDSEVEGGRGDEQYKQLFESILLSCCRGHPELAKPGENFVALVTGLLERLLDYRAVMNDENKTYSMSCTVNLLNFYKEIDRQAMYIRYLYKLKDLHISYENYTEGAYTLLLHARLLKWSDEANTAPMQGLHSPSLHTQRQLKEALYNQIINYFDQGKMWEEAIHICKELAEQYESEIFDYEMLSEILQREAKFYEKILKVLRPSPDYFAVGYYGQGFPTFLRNKVFIYRGKEYERREDFEMRLLSPFPNAEKLKTTSPPGPDITGSPGQYIQCFTVQPVEEAKVRFKDRSIPEQITNFYKANHIQKFSYSRPFKKGPKDPDNEFANMWIERTTFVTAYPLPGILRWFAVTTTTMNIISPLENAIETMMKTNEKILSEINRHQNDPSLPVNPLSMLLNGIVDPAVMGGFAKYETAFFQESYLKEHPEDQGNIDKLKDLIAWQTPLLAEGIRIHKRKVTEDLRPFHERMEQCFVQLRAKVESQYGVREMISFEDRRSGRPRSAAWGTDWDRLSHAGDSTEAPPTPKPAPRTAEGEDRKSERKENRSSTFFGYWRQETRLSVPELPEPKDNKRRLSRNMSESSLGSCDGKQPPPSREPSTAALSPSPTGFGGRVKSASKAPPLPRRISPTVYEAFLEQSDAASGGKVPHGPAPARPGPYPP</sequence>
<dbReference type="InterPro" id="IPR001452">
    <property type="entry name" value="SH3_domain"/>
</dbReference>
<protein>
    <recommendedName>
        <fullName evidence="16">Dedicator of cytokinesis protein 2</fullName>
    </recommendedName>
</protein>
<dbReference type="Pfam" id="PF20422">
    <property type="entry name" value="DHR-2_Lobe_B"/>
    <property type="match status" value="1"/>
</dbReference>
<dbReference type="Gene3D" id="1.25.40.410">
    <property type="match status" value="1"/>
</dbReference>
<dbReference type="InterPro" id="IPR043162">
    <property type="entry name" value="DOCK_C_lobe_C"/>
</dbReference>
<keyword evidence="15" id="KW-1185">Reference proteome</keyword>
<evidence type="ECO:0000259" key="11">
    <source>
        <dbReference type="PROSITE" id="PS50002"/>
    </source>
</evidence>
<evidence type="ECO:0000313" key="14">
    <source>
        <dbReference type="Ensembl" id="ENSCMMP00000015401.1"/>
    </source>
</evidence>
<dbReference type="InterPro" id="IPR032376">
    <property type="entry name" value="DOCK_N"/>
</dbReference>
<evidence type="ECO:0000256" key="8">
    <source>
        <dbReference type="PROSITE-ProRule" id="PRU00192"/>
    </source>
</evidence>
<dbReference type="PANTHER" id="PTHR45653">
    <property type="entry name" value="DEDICATOR OF CYTOKINESIS"/>
    <property type="match status" value="1"/>
</dbReference>
<dbReference type="PANTHER" id="PTHR45653:SF6">
    <property type="entry name" value="DEDICATOR OF CYTOKINESIS PROTEIN 2"/>
    <property type="match status" value="1"/>
</dbReference>
<dbReference type="Gene3D" id="1.20.58.740">
    <property type="match status" value="1"/>
</dbReference>
<feature type="compositionally biased region" description="Pro residues" evidence="10">
    <location>
        <begin position="1931"/>
        <end position="1942"/>
    </location>
</feature>
<dbReference type="PROSITE" id="PS50002">
    <property type="entry name" value="SH3"/>
    <property type="match status" value="1"/>
</dbReference>
<dbReference type="InterPro" id="IPR043161">
    <property type="entry name" value="DOCK_C_lobe_A"/>
</dbReference>
<feature type="domain" description="DOCKER" evidence="13">
    <location>
        <begin position="1360"/>
        <end position="1771"/>
    </location>
</feature>
<dbReference type="SUPFAM" id="SSF50044">
    <property type="entry name" value="SH3-domain"/>
    <property type="match status" value="1"/>
</dbReference>
<feature type="compositionally biased region" description="Polar residues" evidence="10">
    <location>
        <begin position="1878"/>
        <end position="1888"/>
    </location>
</feature>
<dbReference type="InterPro" id="IPR036028">
    <property type="entry name" value="SH3-like_dom_sf"/>
</dbReference>
<dbReference type="InterPro" id="IPR026791">
    <property type="entry name" value="DOCK"/>
</dbReference>
<feature type="domain" description="SH3" evidence="11">
    <location>
        <begin position="69"/>
        <end position="130"/>
    </location>
</feature>
<feature type="region of interest" description="Disordered" evidence="10">
    <location>
        <begin position="1775"/>
        <end position="1942"/>
    </location>
</feature>
<comment type="subcellular location">
    <subcellularLocation>
        <location evidence="2">Cytoplasm</location>
    </subcellularLocation>
    <subcellularLocation>
        <location evidence="1">Membrane</location>
    </subcellularLocation>
</comment>
<dbReference type="FunFam" id="1.20.58.740:FF:000004">
    <property type="entry name" value="Dedicator of cytokinesis protein 1"/>
    <property type="match status" value="1"/>
</dbReference>
<evidence type="ECO:0000256" key="9">
    <source>
        <dbReference type="PROSITE-ProRule" id="PRU00983"/>
    </source>
</evidence>
<feature type="domain" description="C2 DOCK-type" evidence="12">
    <location>
        <begin position="552"/>
        <end position="738"/>
    </location>
</feature>
<dbReference type="SUPFAM" id="SSF48371">
    <property type="entry name" value="ARM repeat"/>
    <property type="match status" value="1"/>
</dbReference>